<keyword evidence="2" id="KW-1133">Transmembrane helix</keyword>
<feature type="compositionally biased region" description="Pro residues" evidence="1">
    <location>
        <begin position="46"/>
        <end position="86"/>
    </location>
</feature>
<dbReference type="EMBL" id="VLKE01000001">
    <property type="protein sequence ID" value="TWH68188.1"/>
    <property type="molecule type" value="Genomic_DNA"/>
</dbReference>
<evidence type="ECO:0000256" key="2">
    <source>
        <dbReference type="SAM" id="Phobius"/>
    </source>
</evidence>
<keyword evidence="2" id="KW-0472">Membrane</keyword>
<protein>
    <recommendedName>
        <fullName evidence="6">Repeat protein (TIGR01451 family)</fullName>
    </recommendedName>
</protein>
<name>A0A562IBM9_MICOL</name>
<dbReference type="Proteomes" id="UP000319825">
    <property type="component" value="Unassembled WGS sequence"/>
</dbReference>
<organism evidence="4 5">
    <name type="scientific">Micromonospora olivasterospora</name>
    <dbReference type="NCBI Taxonomy" id="1880"/>
    <lineage>
        <taxon>Bacteria</taxon>
        <taxon>Bacillati</taxon>
        <taxon>Actinomycetota</taxon>
        <taxon>Actinomycetes</taxon>
        <taxon>Micromonosporales</taxon>
        <taxon>Micromonosporaceae</taxon>
        <taxon>Micromonospora</taxon>
    </lineage>
</organism>
<keyword evidence="3" id="KW-0732">Signal</keyword>
<evidence type="ECO:0000313" key="5">
    <source>
        <dbReference type="Proteomes" id="UP000319825"/>
    </source>
</evidence>
<feature type="region of interest" description="Disordered" evidence="1">
    <location>
        <begin position="35"/>
        <end position="122"/>
    </location>
</feature>
<evidence type="ECO:0000256" key="3">
    <source>
        <dbReference type="SAM" id="SignalP"/>
    </source>
</evidence>
<reference evidence="4 5" key="1">
    <citation type="submission" date="2019-07" db="EMBL/GenBank/DDBJ databases">
        <title>R&amp;d 2014.</title>
        <authorList>
            <person name="Klenk H.-P."/>
        </authorList>
    </citation>
    <scope>NUCLEOTIDE SEQUENCE [LARGE SCALE GENOMIC DNA]</scope>
    <source>
        <strain evidence="4 5">DSM 43868</strain>
    </source>
</reference>
<accession>A0A562IBM9</accession>
<dbReference type="AlphaFoldDB" id="A0A562IBM9"/>
<evidence type="ECO:0000313" key="4">
    <source>
        <dbReference type="EMBL" id="TWH68188.1"/>
    </source>
</evidence>
<feature type="chain" id="PRO_5021951763" description="Repeat protein (TIGR01451 family)" evidence="3">
    <location>
        <begin position="26"/>
        <end position="443"/>
    </location>
</feature>
<feature type="transmembrane region" description="Helical" evidence="2">
    <location>
        <begin position="402"/>
        <end position="423"/>
    </location>
</feature>
<sequence length="443" mass="43604">MAVAATAVAVAATAVAVAATAVAVAATAVAVAATDPAEEPGGGTPGEPPTTDPAPTDPPSTVPPPPETTAPAPTPTEPVPPTPSPTAPTTTAAPPPAPSTPARTSAPGANPPASPRLGVRVTTGDVRLGEAYWKARRTTTTLRVTVANTGDVAQRMRLTYTLPPGLTDAGTAGCSPTGGGDHRCGEWRTAPGARFSALLRVRVDAAAWRRMPLSGTVRVSATAPGVRGSAGDKQGFAVLFPPGPPVPGIALRAGEVAFDIGANASELDVRLGNTGRVDAAGRVEVVLPTGVSVPVPPAGCAAVSATRTRCDVGTVPSGDTAVLRLPLAATAQAQRDAPLAGAVVGRLDPGSGRTRQVQMSFRITAAATETVAVATPAPVGSPGMIAAADPGFFGAGGSVRHAALALIAVSGLLVALTLGLAVVSLRRRLAAPGDPAPAPTPAD</sequence>
<evidence type="ECO:0000256" key="1">
    <source>
        <dbReference type="SAM" id="MobiDB-lite"/>
    </source>
</evidence>
<keyword evidence="5" id="KW-1185">Reference proteome</keyword>
<keyword evidence="2" id="KW-0812">Transmembrane</keyword>
<evidence type="ECO:0008006" key="6">
    <source>
        <dbReference type="Google" id="ProtNLM"/>
    </source>
</evidence>
<feature type="signal peptide" evidence="3">
    <location>
        <begin position="1"/>
        <end position="25"/>
    </location>
</feature>
<comment type="caution">
    <text evidence="4">The sequence shown here is derived from an EMBL/GenBank/DDBJ whole genome shotgun (WGS) entry which is preliminary data.</text>
</comment>
<proteinExistence type="predicted"/>
<dbReference type="PRINTS" id="PR01217">
    <property type="entry name" value="PRICHEXTENSN"/>
</dbReference>
<gene>
    <name evidence="4" type="ORF">JD77_03178</name>
</gene>